<reference evidence="2" key="1">
    <citation type="submission" date="2017-02" db="UniProtKB">
        <authorList>
            <consortium name="WormBaseParasite"/>
        </authorList>
    </citation>
    <scope>IDENTIFICATION</scope>
</reference>
<dbReference type="Proteomes" id="UP000036681">
    <property type="component" value="Unplaced"/>
</dbReference>
<dbReference type="AlphaFoldDB" id="A0A0M3HZC4"/>
<proteinExistence type="predicted"/>
<dbReference type="InterPro" id="IPR032710">
    <property type="entry name" value="NTF2-like_dom_sf"/>
</dbReference>
<evidence type="ECO:0000313" key="1">
    <source>
        <dbReference type="Proteomes" id="UP000036681"/>
    </source>
</evidence>
<accession>A0A0M3HZC4</accession>
<evidence type="ECO:0000313" key="2">
    <source>
        <dbReference type="WBParaSite" id="ALUE_0000903001-mRNA-1"/>
    </source>
</evidence>
<name>A0A0M3HZC4_ASCLU</name>
<protein>
    <submittedName>
        <fullName evidence="2">SnoaL-like domain-containing protein</fullName>
    </submittedName>
</protein>
<dbReference type="Gene3D" id="3.10.450.50">
    <property type="match status" value="1"/>
</dbReference>
<dbReference type="WBParaSite" id="ALUE_0000903001-mRNA-1">
    <property type="protein sequence ID" value="ALUE_0000903001-mRNA-1"/>
    <property type="gene ID" value="ALUE_0000903001"/>
</dbReference>
<keyword evidence="1" id="KW-1185">Reference proteome</keyword>
<organism evidence="1 2">
    <name type="scientific">Ascaris lumbricoides</name>
    <name type="common">Giant roundworm</name>
    <dbReference type="NCBI Taxonomy" id="6252"/>
    <lineage>
        <taxon>Eukaryota</taxon>
        <taxon>Metazoa</taxon>
        <taxon>Ecdysozoa</taxon>
        <taxon>Nematoda</taxon>
        <taxon>Chromadorea</taxon>
        <taxon>Rhabditida</taxon>
        <taxon>Spirurina</taxon>
        <taxon>Ascaridomorpha</taxon>
        <taxon>Ascaridoidea</taxon>
        <taxon>Ascarididae</taxon>
        <taxon>Ascaris</taxon>
    </lineage>
</organism>
<sequence>MNSGVAEFQKLHNELDQLRKAGKHEEGLKHFTSDCCFMTPFRPPYGIKDAPEVMKNPKLQPYVNAESKIIVDDVKVSGDVAIDRGRFTVQHEGEKKGR</sequence>
<dbReference type="SUPFAM" id="SSF54427">
    <property type="entry name" value="NTF2-like"/>
    <property type="match status" value="1"/>
</dbReference>